<dbReference type="AlphaFoldDB" id="A0A9P4Y5E5"/>
<name>A0A9P4Y5E5_CRYP1</name>
<dbReference type="RefSeq" id="XP_040777999.1">
    <property type="nucleotide sequence ID" value="XM_040925236.1"/>
</dbReference>
<feature type="compositionally biased region" description="Basic and acidic residues" evidence="1">
    <location>
        <begin position="114"/>
        <end position="129"/>
    </location>
</feature>
<feature type="transmembrane region" description="Helical" evidence="2">
    <location>
        <begin position="227"/>
        <end position="248"/>
    </location>
</feature>
<feature type="compositionally biased region" description="Low complexity" evidence="1">
    <location>
        <begin position="131"/>
        <end position="145"/>
    </location>
</feature>
<protein>
    <submittedName>
        <fullName evidence="4">Uncharacterized protein</fullName>
    </submittedName>
</protein>
<keyword evidence="2" id="KW-0812">Transmembrane</keyword>
<gene>
    <name evidence="4" type="ORF">M406DRAFT_69208</name>
</gene>
<dbReference type="GeneID" id="63842365"/>
<reference evidence="4" key="1">
    <citation type="journal article" date="2020" name="Phytopathology">
        <title>Genome sequence of the chestnut blight fungus Cryphonectria parasitica EP155: A fundamental resource for an archetypical invasive plant pathogen.</title>
        <authorList>
            <person name="Crouch J.A."/>
            <person name="Dawe A."/>
            <person name="Aerts A."/>
            <person name="Barry K."/>
            <person name="Churchill A.C.L."/>
            <person name="Grimwood J."/>
            <person name="Hillman B."/>
            <person name="Milgroom M.G."/>
            <person name="Pangilinan J."/>
            <person name="Smith M."/>
            <person name="Salamov A."/>
            <person name="Schmutz J."/>
            <person name="Yadav J."/>
            <person name="Grigoriev I.V."/>
            <person name="Nuss D."/>
        </authorList>
    </citation>
    <scope>NUCLEOTIDE SEQUENCE</scope>
    <source>
        <strain evidence="4">EP155</strain>
    </source>
</reference>
<keyword evidence="2" id="KW-1133">Transmembrane helix</keyword>
<feature type="signal peptide" evidence="3">
    <location>
        <begin position="1"/>
        <end position="19"/>
    </location>
</feature>
<evidence type="ECO:0000256" key="2">
    <source>
        <dbReference type="SAM" id="Phobius"/>
    </source>
</evidence>
<comment type="caution">
    <text evidence="4">The sequence shown here is derived from an EMBL/GenBank/DDBJ whole genome shotgun (WGS) entry which is preliminary data.</text>
</comment>
<sequence>MRLPSPLLALLLASPLVDAQRIKMSKTGCLLDLSEQVAGEIKCGKRSTVSFAVEWYGTKVEELQSWLKVAGCSDDEAKTQAAWAAKACQGNTVGAEPEASRNHELRHLHQNVRRLKETEKDTKNARDDAQSSSTLSTSTITSVASPSSSNSWVLVLTSNGVKSTETCGTLRSFTTSFCSSYESHGKWYTPCTTAPTSTFSCIDGFSCAFSTTNGNFSCYAKGTVPTYGIVIGCILGGLALCMAALVFVKCGMDRAAAKRAKLQREAVMLQHMGGAGGKGASAAFGMPEVEVGLPGGQQHISDTQPLMVPEFTLDHQIPGLRAGAPDIVVQPHTPGYEHHDVGSQMPQIPYDPYLEGSCGYRR</sequence>
<organism evidence="4 5">
    <name type="scientific">Cryphonectria parasitica (strain ATCC 38755 / EP155)</name>
    <dbReference type="NCBI Taxonomy" id="660469"/>
    <lineage>
        <taxon>Eukaryota</taxon>
        <taxon>Fungi</taxon>
        <taxon>Dikarya</taxon>
        <taxon>Ascomycota</taxon>
        <taxon>Pezizomycotina</taxon>
        <taxon>Sordariomycetes</taxon>
        <taxon>Sordariomycetidae</taxon>
        <taxon>Diaporthales</taxon>
        <taxon>Cryphonectriaceae</taxon>
        <taxon>Cryphonectria-Endothia species complex</taxon>
        <taxon>Cryphonectria</taxon>
    </lineage>
</organism>
<evidence type="ECO:0000313" key="5">
    <source>
        <dbReference type="Proteomes" id="UP000803844"/>
    </source>
</evidence>
<dbReference type="Proteomes" id="UP000803844">
    <property type="component" value="Unassembled WGS sequence"/>
</dbReference>
<keyword evidence="5" id="KW-1185">Reference proteome</keyword>
<feature type="region of interest" description="Disordered" evidence="1">
    <location>
        <begin position="113"/>
        <end position="145"/>
    </location>
</feature>
<keyword evidence="2" id="KW-0472">Membrane</keyword>
<accession>A0A9P4Y5E5</accession>
<evidence type="ECO:0000313" key="4">
    <source>
        <dbReference type="EMBL" id="KAF3767038.1"/>
    </source>
</evidence>
<evidence type="ECO:0000256" key="1">
    <source>
        <dbReference type="SAM" id="MobiDB-lite"/>
    </source>
</evidence>
<keyword evidence="3" id="KW-0732">Signal</keyword>
<feature type="chain" id="PRO_5040450626" evidence="3">
    <location>
        <begin position="20"/>
        <end position="362"/>
    </location>
</feature>
<evidence type="ECO:0000256" key="3">
    <source>
        <dbReference type="SAM" id="SignalP"/>
    </source>
</evidence>
<proteinExistence type="predicted"/>
<dbReference type="EMBL" id="MU032346">
    <property type="protein sequence ID" value="KAF3767038.1"/>
    <property type="molecule type" value="Genomic_DNA"/>
</dbReference>